<dbReference type="EMBL" id="JAFIDN010000007">
    <property type="protein sequence ID" value="MBP3192921.1"/>
    <property type="molecule type" value="Genomic_DNA"/>
</dbReference>
<dbReference type="PANTHER" id="PTHR42942:SF1">
    <property type="entry name" value="ALKYLTRANSFERASE-LIKE PROTEIN 1"/>
    <property type="match status" value="1"/>
</dbReference>
<dbReference type="AlphaFoldDB" id="A0A8J7UTU2"/>
<comment type="catalytic activity">
    <reaction evidence="1">
        <text>a 4-O-methyl-thymidine in DNA + L-cysteinyl-[protein] = a thymidine in DNA + S-methyl-L-cysteinyl-[protein]</text>
        <dbReference type="Rhea" id="RHEA:53428"/>
        <dbReference type="Rhea" id="RHEA-COMP:10131"/>
        <dbReference type="Rhea" id="RHEA-COMP:10132"/>
        <dbReference type="Rhea" id="RHEA-COMP:13555"/>
        <dbReference type="Rhea" id="RHEA-COMP:13556"/>
        <dbReference type="ChEBI" id="CHEBI:29950"/>
        <dbReference type="ChEBI" id="CHEBI:82612"/>
        <dbReference type="ChEBI" id="CHEBI:137386"/>
        <dbReference type="ChEBI" id="CHEBI:137387"/>
        <dbReference type="EC" id="2.1.1.63"/>
    </reaction>
</comment>
<keyword evidence="5" id="KW-0234">DNA repair</keyword>
<dbReference type="InterPro" id="IPR052520">
    <property type="entry name" value="ATL_DNA_repair"/>
</dbReference>
<accession>A0A8J7UTU2</accession>
<dbReference type="RefSeq" id="WP_210512080.1">
    <property type="nucleotide sequence ID" value="NZ_JAFIDN010000007.1"/>
</dbReference>
<feature type="domain" description="Methylated-DNA-[protein]-cysteine S-methyltransferase DNA binding" evidence="7">
    <location>
        <begin position="14"/>
        <end position="104"/>
    </location>
</feature>
<protein>
    <submittedName>
        <fullName evidence="8">MGMT family protein</fullName>
    </submittedName>
</protein>
<keyword evidence="9" id="KW-1185">Reference proteome</keyword>
<dbReference type="InterPro" id="IPR036388">
    <property type="entry name" value="WH-like_DNA-bd_sf"/>
</dbReference>
<evidence type="ECO:0000256" key="2">
    <source>
        <dbReference type="ARBA" id="ARBA00022603"/>
    </source>
</evidence>
<proteinExistence type="predicted"/>
<dbReference type="InterPro" id="IPR014048">
    <property type="entry name" value="MethylDNA_cys_MeTrfase_DNA-bd"/>
</dbReference>
<evidence type="ECO:0000313" key="8">
    <source>
        <dbReference type="EMBL" id="MBP3192921.1"/>
    </source>
</evidence>
<sequence>MTAGGNKKNGSGKDFYERVFEVVARIPEGKVTTYGAIARHLGTGGSARLVGWALNSTLSEEKAGTNEGQTMLPCHRVVNRNGELTGKAWFGGDVMEDLLRSEGVRFDPDGSVDMSRHYWEP</sequence>
<dbReference type="SUPFAM" id="SSF46767">
    <property type="entry name" value="Methylated DNA-protein cysteine methyltransferase, C-terminal domain"/>
    <property type="match status" value="1"/>
</dbReference>
<dbReference type="GO" id="GO:0032259">
    <property type="term" value="P:methylation"/>
    <property type="evidence" value="ECO:0007669"/>
    <property type="project" value="UniProtKB-KW"/>
</dbReference>
<dbReference type="PROSITE" id="PS00374">
    <property type="entry name" value="MGMT"/>
    <property type="match status" value="1"/>
</dbReference>
<evidence type="ECO:0000256" key="6">
    <source>
        <dbReference type="ARBA" id="ARBA00049348"/>
    </source>
</evidence>
<evidence type="ECO:0000313" key="9">
    <source>
        <dbReference type="Proteomes" id="UP000673975"/>
    </source>
</evidence>
<organism evidence="8 9">
    <name type="scientific">Natronogracilivirga saccharolytica</name>
    <dbReference type="NCBI Taxonomy" id="2812953"/>
    <lineage>
        <taxon>Bacteria</taxon>
        <taxon>Pseudomonadati</taxon>
        <taxon>Balneolota</taxon>
        <taxon>Balneolia</taxon>
        <taxon>Balneolales</taxon>
        <taxon>Cyclonatronaceae</taxon>
        <taxon>Natronogracilivirga</taxon>
    </lineage>
</organism>
<evidence type="ECO:0000256" key="5">
    <source>
        <dbReference type="ARBA" id="ARBA00023204"/>
    </source>
</evidence>
<evidence type="ECO:0000259" key="7">
    <source>
        <dbReference type="Pfam" id="PF01035"/>
    </source>
</evidence>
<dbReference type="InterPro" id="IPR036217">
    <property type="entry name" value="MethylDNA_cys_MeTrfase_DNAb"/>
</dbReference>
<keyword evidence="2" id="KW-0489">Methyltransferase</keyword>
<reference evidence="8" key="1">
    <citation type="submission" date="2021-02" db="EMBL/GenBank/DDBJ databases">
        <title>Natronogracilivirga saccharolytica gen. nov. sp. nov. a new anaerobic, haloalkiliphilic carbohydrate-fermenting bacterium from soda lake and proposing of Cyclonatronumiaceae fam. nov. in the phylum Balneolaeota.</title>
        <authorList>
            <person name="Zhilina T.N."/>
            <person name="Sorokin D.Y."/>
            <person name="Zavarzina D.G."/>
            <person name="Toshchakov S.V."/>
            <person name="Kublanov I.V."/>
        </authorList>
    </citation>
    <scope>NUCLEOTIDE SEQUENCE</scope>
    <source>
        <strain evidence="8">Z-1702</strain>
    </source>
</reference>
<dbReference type="CDD" id="cd06445">
    <property type="entry name" value="ATase"/>
    <property type="match status" value="1"/>
</dbReference>
<keyword evidence="4" id="KW-0227">DNA damage</keyword>
<dbReference type="InterPro" id="IPR001497">
    <property type="entry name" value="MethylDNA_cys_MeTrfase_AS"/>
</dbReference>
<keyword evidence="3" id="KW-0808">Transferase</keyword>
<dbReference type="NCBIfam" id="TIGR00589">
    <property type="entry name" value="ogt"/>
    <property type="match status" value="1"/>
</dbReference>
<dbReference type="GO" id="GO:0006281">
    <property type="term" value="P:DNA repair"/>
    <property type="evidence" value="ECO:0007669"/>
    <property type="project" value="UniProtKB-KW"/>
</dbReference>
<dbReference type="Pfam" id="PF01035">
    <property type="entry name" value="DNA_binding_1"/>
    <property type="match status" value="1"/>
</dbReference>
<evidence type="ECO:0000256" key="3">
    <source>
        <dbReference type="ARBA" id="ARBA00022679"/>
    </source>
</evidence>
<gene>
    <name evidence="8" type="ORF">NATSA_09625</name>
</gene>
<dbReference type="Gene3D" id="1.10.10.10">
    <property type="entry name" value="Winged helix-like DNA-binding domain superfamily/Winged helix DNA-binding domain"/>
    <property type="match status" value="1"/>
</dbReference>
<comment type="caution">
    <text evidence="8">The sequence shown here is derived from an EMBL/GenBank/DDBJ whole genome shotgun (WGS) entry which is preliminary data.</text>
</comment>
<dbReference type="GO" id="GO:0003908">
    <property type="term" value="F:methylated-DNA-[protein]-cysteine S-methyltransferase activity"/>
    <property type="evidence" value="ECO:0007669"/>
    <property type="project" value="UniProtKB-EC"/>
</dbReference>
<name>A0A8J7UTU2_9BACT</name>
<dbReference type="Proteomes" id="UP000673975">
    <property type="component" value="Unassembled WGS sequence"/>
</dbReference>
<evidence type="ECO:0000256" key="4">
    <source>
        <dbReference type="ARBA" id="ARBA00022763"/>
    </source>
</evidence>
<evidence type="ECO:0000256" key="1">
    <source>
        <dbReference type="ARBA" id="ARBA00001286"/>
    </source>
</evidence>
<comment type="catalytic activity">
    <reaction evidence="6">
        <text>a 6-O-methyl-2'-deoxyguanosine in DNA + L-cysteinyl-[protein] = S-methyl-L-cysteinyl-[protein] + a 2'-deoxyguanosine in DNA</text>
        <dbReference type="Rhea" id="RHEA:24000"/>
        <dbReference type="Rhea" id="RHEA-COMP:10131"/>
        <dbReference type="Rhea" id="RHEA-COMP:10132"/>
        <dbReference type="Rhea" id="RHEA-COMP:11367"/>
        <dbReference type="Rhea" id="RHEA-COMP:11368"/>
        <dbReference type="ChEBI" id="CHEBI:29950"/>
        <dbReference type="ChEBI" id="CHEBI:82612"/>
        <dbReference type="ChEBI" id="CHEBI:85445"/>
        <dbReference type="ChEBI" id="CHEBI:85448"/>
        <dbReference type="EC" id="2.1.1.63"/>
    </reaction>
</comment>
<dbReference type="PANTHER" id="PTHR42942">
    <property type="entry name" value="6-O-METHYLGUANINE DNA METHYLTRANSFERASE"/>
    <property type="match status" value="1"/>
</dbReference>